<name>A0AA36AN55_OCTVU</name>
<dbReference type="Proteomes" id="UP001162480">
    <property type="component" value="Chromosome 3"/>
</dbReference>
<evidence type="ECO:0000313" key="2">
    <source>
        <dbReference type="Proteomes" id="UP001162480"/>
    </source>
</evidence>
<proteinExistence type="predicted"/>
<organism evidence="1 2">
    <name type="scientific">Octopus vulgaris</name>
    <name type="common">Common octopus</name>
    <dbReference type="NCBI Taxonomy" id="6645"/>
    <lineage>
        <taxon>Eukaryota</taxon>
        <taxon>Metazoa</taxon>
        <taxon>Spiralia</taxon>
        <taxon>Lophotrochozoa</taxon>
        <taxon>Mollusca</taxon>
        <taxon>Cephalopoda</taxon>
        <taxon>Coleoidea</taxon>
        <taxon>Octopodiformes</taxon>
        <taxon>Octopoda</taxon>
        <taxon>Incirrata</taxon>
        <taxon>Octopodidae</taxon>
        <taxon>Octopus</taxon>
    </lineage>
</organism>
<evidence type="ECO:0000313" key="1">
    <source>
        <dbReference type="EMBL" id="CAI9719265.1"/>
    </source>
</evidence>
<protein>
    <recommendedName>
        <fullName evidence="3">Reverse transcriptase domain-containing protein</fullName>
    </recommendedName>
</protein>
<reference evidence="1" key="1">
    <citation type="submission" date="2023-08" db="EMBL/GenBank/DDBJ databases">
        <authorList>
            <person name="Alioto T."/>
            <person name="Alioto T."/>
            <person name="Gomez Garrido J."/>
        </authorList>
    </citation>
    <scope>NUCLEOTIDE SEQUENCE</scope>
</reference>
<keyword evidence="2" id="KW-1185">Reference proteome</keyword>
<gene>
    <name evidence="1" type="ORF">OCTVUL_1B013127</name>
</gene>
<dbReference type="PANTHER" id="PTHR33395">
    <property type="entry name" value="TRANSCRIPTASE, PUTATIVE-RELATED-RELATED"/>
    <property type="match status" value="1"/>
</dbReference>
<dbReference type="AlphaFoldDB" id="A0AA36AN55"/>
<dbReference type="EMBL" id="OX597816">
    <property type="protein sequence ID" value="CAI9719265.1"/>
    <property type="molecule type" value="Genomic_DNA"/>
</dbReference>
<evidence type="ECO:0008006" key="3">
    <source>
        <dbReference type="Google" id="ProtNLM"/>
    </source>
</evidence>
<accession>A0AA36AN55</accession>
<dbReference type="PANTHER" id="PTHR33395:SF22">
    <property type="entry name" value="REVERSE TRANSCRIPTASE DOMAIN-CONTAINING PROTEIN"/>
    <property type="match status" value="1"/>
</dbReference>
<sequence>MVATQAKTNLKSFWSYVKSKTKSKTGIADLKRSDGSKTTTDKEKADLLNTFFQSVSTVEKEGDLPDMPEYTHDTELTNLNISVEKVHKQLRSLKIAKAPGPDGISPRILYELSDVLTLPITIVYRKPMETSKIPDEWRTADVTPIFKKGSRFAVNNYRPVSFTCVLCKVMEVLVREHIIEYLRRNDLINQEQHGFTKGRSCVTQLLDVLDIWTEAWMQGEESMRSTRITRRRSTASHIVGL</sequence>